<dbReference type="InterPro" id="IPR000298">
    <property type="entry name" value="Cyt_c_oxidase-like_su3"/>
</dbReference>
<evidence type="ECO:0000256" key="12">
    <source>
        <dbReference type="ARBA" id="ARBA00022989"/>
    </source>
</evidence>
<keyword evidence="5" id="KW-1003">Cell membrane</keyword>
<evidence type="ECO:0000256" key="10">
    <source>
        <dbReference type="ARBA" id="ARBA00022967"/>
    </source>
</evidence>
<feature type="transmembrane region" description="Helical" evidence="18">
    <location>
        <begin position="253"/>
        <end position="273"/>
    </location>
</feature>
<dbReference type="Gene3D" id="1.20.210.10">
    <property type="entry name" value="Cytochrome c oxidase-like, subunit I domain"/>
    <property type="match status" value="1"/>
</dbReference>
<feature type="transmembrane region" description="Helical" evidence="18">
    <location>
        <begin position="426"/>
        <end position="452"/>
    </location>
</feature>
<feature type="transmembrane region" description="Helical" evidence="18">
    <location>
        <begin position="36"/>
        <end position="60"/>
    </location>
</feature>
<dbReference type="AlphaFoldDB" id="A0AAJ5F387"/>
<accession>A0AAJ5F387</accession>
<feature type="transmembrane region" description="Helical" evidence="18">
    <location>
        <begin position="472"/>
        <end position="490"/>
    </location>
</feature>
<evidence type="ECO:0000256" key="16">
    <source>
        <dbReference type="ARBA" id="ARBA00047816"/>
    </source>
</evidence>
<keyword evidence="11 17" id="KW-0249">Electron transport</keyword>
<evidence type="ECO:0000256" key="11">
    <source>
        <dbReference type="ARBA" id="ARBA00022982"/>
    </source>
</evidence>
<dbReference type="InterPro" id="IPR023616">
    <property type="entry name" value="Cyt_c_oxase-like_su1_dom"/>
</dbReference>
<keyword evidence="8 17" id="KW-0812">Transmembrane</keyword>
<reference evidence="22 23" key="1">
    <citation type="submission" date="2019-04" db="EMBL/GenBank/DDBJ databases">
        <title>Deinococcus metalilatus MA1002 mutant No.5.</title>
        <authorList>
            <person name="Park W."/>
            <person name="Park C."/>
        </authorList>
    </citation>
    <scope>NUCLEOTIDE SEQUENCE [LARGE SCALE GENOMIC DNA]</scope>
    <source>
        <strain evidence="22 23">MA1002-m5</strain>
    </source>
</reference>
<comment type="similarity">
    <text evidence="17">Belongs to the heme-copper respiratory oxidase family.</text>
</comment>
<evidence type="ECO:0000256" key="7">
    <source>
        <dbReference type="ARBA" id="ARBA00022660"/>
    </source>
</evidence>
<organism evidence="22 23">
    <name type="scientific">Deinococcus metallilatus</name>
    <dbReference type="NCBI Taxonomy" id="1211322"/>
    <lineage>
        <taxon>Bacteria</taxon>
        <taxon>Thermotogati</taxon>
        <taxon>Deinococcota</taxon>
        <taxon>Deinococci</taxon>
        <taxon>Deinococcales</taxon>
        <taxon>Deinococcaceae</taxon>
        <taxon>Deinococcus</taxon>
    </lineage>
</organism>
<dbReference type="InterPro" id="IPR035973">
    <property type="entry name" value="Cyt_c_oxidase_su3-like_sf"/>
</dbReference>
<feature type="domain" description="Heme-copper oxidase subunit III family profile" evidence="19">
    <location>
        <begin position="553"/>
        <end position="820"/>
    </location>
</feature>
<evidence type="ECO:0000313" key="22">
    <source>
        <dbReference type="EMBL" id="TLK27289.1"/>
    </source>
</evidence>
<feature type="transmembrane region" description="Helical" evidence="18">
    <location>
        <begin position="564"/>
        <end position="585"/>
    </location>
</feature>
<dbReference type="GO" id="GO:0015990">
    <property type="term" value="P:electron transport coupled proton transport"/>
    <property type="evidence" value="ECO:0007669"/>
    <property type="project" value="TreeGrafter"/>
</dbReference>
<evidence type="ECO:0000259" key="19">
    <source>
        <dbReference type="PROSITE" id="PS50253"/>
    </source>
</evidence>
<evidence type="ECO:0000256" key="5">
    <source>
        <dbReference type="ARBA" id="ARBA00022475"/>
    </source>
</evidence>
<keyword evidence="15 18" id="KW-0472">Membrane</keyword>
<dbReference type="PRINTS" id="PR01165">
    <property type="entry name" value="CYCOXIDASEI"/>
</dbReference>
<dbReference type="InterPro" id="IPR013833">
    <property type="entry name" value="Cyt_c_oxidase_su3_a-hlx"/>
</dbReference>
<evidence type="ECO:0000256" key="8">
    <source>
        <dbReference type="ARBA" id="ARBA00022692"/>
    </source>
</evidence>
<dbReference type="Gene3D" id="1.20.120.80">
    <property type="entry name" value="Cytochrome c oxidase, subunit III, four-helix bundle"/>
    <property type="match status" value="1"/>
</dbReference>
<feature type="transmembrane region" description="Helical" evidence="18">
    <location>
        <begin position="116"/>
        <end position="139"/>
    </location>
</feature>
<dbReference type="Proteomes" id="UP000536909">
    <property type="component" value="Unassembled WGS sequence"/>
</dbReference>
<comment type="pathway">
    <text evidence="2">Energy metabolism; oxidative phosphorylation.</text>
</comment>
<evidence type="ECO:0000256" key="13">
    <source>
        <dbReference type="ARBA" id="ARBA00023004"/>
    </source>
</evidence>
<evidence type="ECO:0000256" key="6">
    <source>
        <dbReference type="ARBA" id="ARBA00022617"/>
    </source>
</evidence>
<feature type="transmembrane region" description="Helical" evidence="18">
    <location>
        <begin position="647"/>
        <end position="671"/>
    </location>
</feature>
<dbReference type="GO" id="GO:0009060">
    <property type="term" value="P:aerobic respiration"/>
    <property type="evidence" value="ECO:0007669"/>
    <property type="project" value="InterPro"/>
</dbReference>
<dbReference type="SUPFAM" id="SSF81452">
    <property type="entry name" value="Cytochrome c oxidase subunit III-like"/>
    <property type="match status" value="1"/>
</dbReference>
<dbReference type="PANTHER" id="PTHR10422:SF18">
    <property type="entry name" value="CYTOCHROME C OXIDASE SUBUNIT 1"/>
    <property type="match status" value="1"/>
</dbReference>
<dbReference type="Pfam" id="PF00510">
    <property type="entry name" value="COX3"/>
    <property type="match status" value="1"/>
</dbReference>
<keyword evidence="13" id="KW-0408">Iron</keyword>
<dbReference type="PROSITE" id="PS50253">
    <property type="entry name" value="COX3"/>
    <property type="match status" value="1"/>
</dbReference>
<dbReference type="EMBL" id="VBRC01000006">
    <property type="protein sequence ID" value="TLK27289.1"/>
    <property type="molecule type" value="Genomic_DNA"/>
</dbReference>
<comment type="catalytic activity">
    <reaction evidence="16">
        <text>4 Fe(II)-[cytochrome c] + O2 + 8 H(+)(in) = 4 Fe(III)-[cytochrome c] + 2 H2O + 4 H(+)(out)</text>
        <dbReference type="Rhea" id="RHEA:11436"/>
        <dbReference type="Rhea" id="RHEA-COMP:10350"/>
        <dbReference type="Rhea" id="RHEA-COMP:14399"/>
        <dbReference type="ChEBI" id="CHEBI:15377"/>
        <dbReference type="ChEBI" id="CHEBI:15378"/>
        <dbReference type="ChEBI" id="CHEBI:15379"/>
        <dbReference type="ChEBI" id="CHEBI:29033"/>
        <dbReference type="ChEBI" id="CHEBI:29034"/>
        <dbReference type="EC" id="7.1.1.9"/>
    </reaction>
</comment>
<feature type="transmembrane region" description="Helical" evidence="18">
    <location>
        <begin position="285"/>
        <end position="305"/>
    </location>
</feature>
<dbReference type="PROSITE" id="PS50855">
    <property type="entry name" value="COX1"/>
    <property type="match status" value="1"/>
</dbReference>
<evidence type="ECO:0000256" key="4">
    <source>
        <dbReference type="ARBA" id="ARBA00022448"/>
    </source>
</evidence>
<feature type="transmembrane region" description="Helical" evidence="18">
    <location>
        <begin position="356"/>
        <end position="380"/>
    </location>
</feature>
<reference evidence="21 24" key="2">
    <citation type="submission" date="2020-08" db="EMBL/GenBank/DDBJ databases">
        <title>Genomic Encyclopedia of Type Strains, Phase IV (KMG-IV): sequencing the most valuable type-strain genomes for metagenomic binning, comparative biology and taxonomic classification.</title>
        <authorList>
            <person name="Goeker M."/>
        </authorList>
    </citation>
    <scope>NUCLEOTIDE SEQUENCE [LARGE SCALE GENOMIC DNA]</scope>
    <source>
        <strain evidence="21 24">DSM 105434</strain>
    </source>
</reference>
<evidence type="ECO:0000256" key="18">
    <source>
        <dbReference type="SAM" id="Phobius"/>
    </source>
</evidence>
<comment type="subcellular location">
    <subcellularLocation>
        <location evidence="1">Cell membrane</location>
        <topology evidence="1">Multi-pass membrane protein</topology>
    </subcellularLocation>
</comment>
<protein>
    <recommendedName>
        <fullName evidence="3">cytochrome-c oxidase</fullName>
        <ecNumber evidence="3">7.1.1.9</ecNumber>
    </recommendedName>
</protein>
<evidence type="ECO:0000256" key="3">
    <source>
        <dbReference type="ARBA" id="ARBA00012949"/>
    </source>
</evidence>
<dbReference type="SUPFAM" id="SSF81442">
    <property type="entry name" value="Cytochrome c oxidase subunit I-like"/>
    <property type="match status" value="1"/>
</dbReference>
<feature type="transmembrane region" description="Helical" evidence="18">
    <location>
        <begin position="686"/>
        <end position="704"/>
    </location>
</feature>
<dbReference type="GO" id="GO:0022904">
    <property type="term" value="P:respiratory electron transport chain"/>
    <property type="evidence" value="ECO:0007669"/>
    <property type="project" value="InterPro"/>
</dbReference>
<feature type="transmembrane region" description="Helical" evidence="18">
    <location>
        <begin position="716"/>
        <end position="738"/>
    </location>
</feature>
<dbReference type="Proteomes" id="UP000308000">
    <property type="component" value="Unassembled WGS sequence"/>
</dbReference>
<dbReference type="InterPro" id="IPR000883">
    <property type="entry name" value="Cyt_C_Oxase_1"/>
</dbReference>
<evidence type="ECO:0000313" key="24">
    <source>
        <dbReference type="Proteomes" id="UP000536909"/>
    </source>
</evidence>
<dbReference type="Pfam" id="PF00115">
    <property type="entry name" value="COX1"/>
    <property type="match status" value="1"/>
</dbReference>
<feature type="transmembrane region" description="Helical" evidence="18">
    <location>
        <begin position="317"/>
        <end position="335"/>
    </location>
</feature>
<dbReference type="RefSeq" id="WP_129118112.1">
    <property type="nucleotide sequence ID" value="NZ_BSUI01000015.1"/>
</dbReference>
<evidence type="ECO:0000313" key="23">
    <source>
        <dbReference type="Proteomes" id="UP000308000"/>
    </source>
</evidence>
<evidence type="ECO:0000256" key="17">
    <source>
        <dbReference type="RuleBase" id="RU000370"/>
    </source>
</evidence>
<evidence type="ECO:0000256" key="15">
    <source>
        <dbReference type="ARBA" id="ARBA00023136"/>
    </source>
</evidence>
<dbReference type="EC" id="7.1.1.9" evidence="3"/>
<keyword evidence="9" id="KW-0479">Metal-binding</keyword>
<dbReference type="PROSITE" id="PS00077">
    <property type="entry name" value="COX1_CUB"/>
    <property type="match status" value="1"/>
</dbReference>
<keyword evidence="10" id="KW-1278">Translocase</keyword>
<gene>
    <name evidence="22" type="ORF">FCS05_10490</name>
    <name evidence="21" type="ORF">HNQ10_002424</name>
</gene>
<keyword evidence="6 17" id="KW-0349">Heme</keyword>
<keyword evidence="12 18" id="KW-1133">Transmembrane helix</keyword>
<dbReference type="EMBL" id="JACHFV010000007">
    <property type="protein sequence ID" value="MBB5295595.1"/>
    <property type="molecule type" value="Genomic_DNA"/>
</dbReference>
<dbReference type="FunFam" id="1.20.210.10:FF:000006">
    <property type="entry name" value="Cytochrome c oxidase subunit 1"/>
    <property type="match status" value="1"/>
</dbReference>
<dbReference type="InterPro" id="IPR036927">
    <property type="entry name" value="Cyt_c_oxase-like_su1_sf"/>
</dbReference>
<feature type="transmembrane region" description="Helical" evidence="18">
    <location>
        <begin position="80"/>
        <end position="104"/>
    </location>
</feature>
<dbReference type="GO" id="GO:0005886">
    <property type="term" value="C:plasma membrane"/>
    <property type="evidence" value="ECO:0007669"/>
    <property type="project" value="UniProtKB-SubCell"/>
</dbReference>
<feature type="transmembrane region" description="Helical" evidence="18">
    <location>
        <begin position="605"/>
        <end position="626"/>
    </location>
</feature>
<evidence type="ECO:0000259" key="20">
    <source>
        <dbReference type="PROSITE" id="PS50855"/>
    </source>
</evidence>
<keyword evidence="24" id="KW-1185">Reference proteome</keyword>
<dbReference type="InterPro" id="IPR023615">
    <property type="entry name" value="Cyt_c_Oxase_su1_BS"/>
</dbReference>
<dbReference type="GO" id="GO:0004129">
    <property type="term" value="F:cytochrome-c oxidase activity"/>
    <property type="evidence" value="ECO:0007669"/>
    <property type="project" value="UniProtKB-EC"/>
</dbReference>
<comment type="caution">
    <text evidence="22">The sequence shown here is derived from an EMBL/GenBank/DDBJ whole genome shotgun (WGS) entry which is preliminary data.</text>
</comment>
<evidence type="ECO:0000256" key="14">
    <source>
        <dbReference type="ARBA" id="ARBA00023008"/>
    </source>
</evidence>
<dbReference type="Gene3D" id="1.10.287.70">
    <property type="match status" value="1"/>
</dbReference>
<name>A0AAJ5F387_9DEIO</name>
<evidence type="ECO:0000313" key="21">
    <source>
        <dbReference type="EMBL" id="MBB5295595.1"/>
    </source>
</evidence>
<dbReference type="GO" id="GO:0046872">
    <property type="term" value="F:metal ion binding"/>
    <property type="evidence" value="ECO:0007669"/>
    <property type="project" value="UniProtKB-KW"/>
</dbReference>
<feature type="transmembrane region" description="Helical" evidence="18">
    <location>
        <begin position="392"/>
        <end position="414"/>
    </location>
</feature>
<dbReference type="PANTHER" id="PTHR10422">
    <property type="entry name" value="CYTOCHROME C OXIDASE SUBUNIT 1"/>
    <property type="match status" value="1"/>
</dbReference>
<evidence type="ECO:0000256" key="9">
    <source>
        <dbReference type="ARBA" id="ARBA00022723"/>
    </source>
</evidence>
<feature type="transmembrane region" description="Helical" evidence="18">
    <location>
        <begin position="201"/>
        <end position="229"/>
    </location>
</feature>
<dbReference type="GO" id="GO:0020037">
    <property type="term" value="F:heme binding"/>
    <property type="evidence" value="ECO:0007669"/>
    <property type="project" value="InterPro"/>
</dbReference>
<evidence type="ECO:0000256" key="2">
    <source>
        <dbReference type="ARBA" id="ARBA00004673"/>
    </source>
</evidence>
<evidence type="ECO:0000256" key="1">
    <source>
        <dbReference type="ARBA" id="ARBA00004651"/>
    </source>
</evidence>
<feature type="transmembrane region" description="Helical" evidence="18">
    <location>
        <begin position="758"/>
        <end position="781"/>
    </location>
</feature>
<feature type="transmembrane region" description="Helical" evidence="18">
    <location>
        <begin position="801"/>
        <end position="819"/>
    </location>
</feature>
<keyword evidence="7 17" id="KW-0679">Respiratory chain</keyword>
<proteinExistence type="inferred from homology"/>
<sequence>MTVQHAPPPTTIAARRGAWEVIKDYMMTTDHKKIGILYMVTSVVAYAIAGILAVLIRLQLALPNQGLLVGHDYNQVLTGHAALMVFFFLIPIGLFGFGNFLLPLQLGVRDVALPRVNTFAVWLFVFSMVIFIASMWNGGTPGAGWTFYYPLSVDPTQQAGISAMMVALALNGIGSLLGSANFAATIVNMRAPGMGLWKMPIFTWSIFATSLLQLVSLGGLTAAALVTYLEIKLGLSMFNPGIGGTPILMQQFFWFYSHPAVYVMLLPYLGIAAEIASTMARKPLFGYRVMVYSLLGIVLVSLLVWAHHMFAVGLPEAWQIAFAVATLIVAVPTGVKIFNLIGTLWGGRIMMKTPTYWLVGFIFNFLVGGITGVSLGMIPFDYQVTMSYYVVAHFHNVMMFGTAFLVFGGLAYWWPKITGRFLDERLGLWHFWVTMIGSWMTFLPQYILGLLGMPRRYYTYPEGNFAWTELNFISTLGALTLLVGGIMWVYNMLQSMRRPITASPNPWGGFTLEWTAASPPAAYNFAHEFPTNFPTERPLYDWEKGGEKLTPVDPRSIHLPVDSIWPFVTALAMFLMGYGLAFGWFTNYTPAAGLQPFFAASPNHVFASILLYLSIPLFMWGLFKWAGTREYAVPVEHHHLTKYDNGFMGMAWFIISEVGLFGVLIAGYVYLRISGHAEPPAMRPNIWLAALNTLILVSSSFVIHKAEQDHHHGRYTWFRLGLFITLLLGTLFMLFQVYEFSLFGHESDWKQNLWQSCFFIIVGLHGLHILIGGTGVALPYYQAMTGKLDKYNHGSIGPASLYWHLVDVVWLFIVAIFYAW</sequence>
<keyword evidence="4 17" id="KW-0813">Transport</keyword>
<feature type="domain" description="Cytochrome oxidase subunit I profile" evidence="20">
    <location>
        <begin position="13"/>
        <end position="533"/>
    </location>
</feature>
<feature type="transmembrane region" description="Helical" evidence="18">
    <location>
        <begin position="159"/>
        <end position="180"/>
    </location>
</feature>
<keyword evidence="14" id="KW-0186">Copper</keyword>
<dbReference type="CDD" id="cd00386">
    <property type="entry name" value="Heme_Cu_Oxidase_III_like"/>
    <property type="match status" value="1"/>
</dbReference>